<gene>
    <name evidence="2" type="ORF">AX774_g2297</name>
</gene>
<feature type="region of interest" description="Disordered" evidence="1">
    <location>
        <begin position="67"/>
        <end position="87"/>
    </location>
</feature>
<evidence type="ECO:0000313" key="2">
    <source>
        <dbReference type="EMBL" id="OMH84181.1"/>
    </source>
</evidence>
<evidence type="ECO:0000313" key="3">
    <source>
        <dbReference type="Proteomes" id="UP000188320"/>
    </source>
</evidence>
<dbReference type="EMBL" id="LSSK01000240">
    <property type="protein sequence ID" value="OMH84181.1"/>
    <property type="molecule type" value="Genomic_DNA"/>
</dbReference>
<protein>
    <submittedName>
        <fullName evidence="2">Uncharacterized protein</fullName>
    </submittedName>
</protein>
<accession>A0A1R1PT99</accession>
<dbReference type="AlphaFoldDB" id="A0A1R1PT99"/>
<organism evidence="2 3">
    <name type="scientific">Zancudomyces culisetae</name>
    <name type="common">Gut fungus</name>
    <name type="synonym">Smittium culisetae</name>
    <dbReference type="NCBI Taxonomy" id="1213189"/>
    <lineage>
        <taxon>Eukaryota</taxon>
        <taxon>Fungi</taxon>
        <taxon>Fungi incertae sedis</taxon>
        <taxon>Zoopagomycota</taxon>
        <taxon>Kickxellomycotina</taxon>
        <taxon>Harpellomycetes</taxon>
        <taxon>Harpellales</taxon>
        <taxon>Legeriomycetaceae</taxon>
        <taxon>Zancudomyces</taxon>
    </lineage>
</organism>
<proteinExistence type="predicted"/>
<keyword evidence="3" id="KW-1185">Reference proteome</keyword>
<reference evidence="3" key="1">
    <citation type="submission" date="2017-01" db="EMBL/GenBank/DDBJ databases">
        <authorList>
            <person name="Wang Y."/>
            <person name="White M."/>
            <person name="Kvist S."/>
            <person name="Moncalvo J.-M."/>
        </authorList>
    </citation>
    <scope>NUCLEOTIDE SEQUENCE [LARGE SCALE GENOMIC DNA]</scope>
    <source>
        <strain evidence="3">COL-18-3</strain>
    </source>
</reference>
<name>A0A1R1PT99_ZANCU</name>
<sequence length="164" mass="17999">MLHPPFYQSHSRTKISPLQLDVVLAFFQELDPLQPPPPYLSPLSKSSPYFPSPLLPESTFSGDLKALNSFLGTPRDTPPPSPPSELSFPLFSLPPTSSSTLGRLTPKHTGGLGLEFMLFTLPRLLQARDLYSFPSLFPEYGFSIGVLKGLLNNPLVCPTESDVD</sequence>
<dbReference type="Proteomes" id="UP000188320">
    <property type="component" value="Unassembled WGS sequence"/>
</dbReference>
<comment type="caution">
    <text evidence="2">The sequence shown here is derived from an EMBL/GenBank/DDBJ whole genome shotgun (WGS) entry which is preliminary data.</text>
</comment>
<evidence type="ECO:0000256" key="1">
    <source>
        <dbReference type="SAM" id="MobiDB-lite"/>
    </source>
</evidence>